<protein>
    <submittedName>
        <fullName evidence="6">DNA-binding transcriptional LysR family regulator</fullName>
    </submittedName>
</protein>
<dbReference type="InterPro" id="IPR036390">
    <property type="entry name" value="WH_DNA-bd_sf"/>
</dbReference>
<comment type="caution">
    <text evidence="6">The sequence shown here is derived from an EMBL/GenBank/DDBJ whole genome shotgun (WGS) entry which is preliminary data.</text>
</comment>
<dbReference type="GO" id="GO:0003700">
    <property type="term" value="F:DNA-binding transcription factor activity"/>
    <property type="evidence" value="ECO:0007669"/>
    <property type="project" value="InterPro"/>
</dbReference>
<dbReference type="PANTHER" id="PTHR30126:SF40">
    <property type="entry name" value="HTH-TYPE TRANSCRIPTIONAL REGULATOR GLTR"/>
    <property type="match status" value="1"/>
</dbReference>
<keyword evidence="7" id="KW-1185">Reference proteome</keyword>
<dbReference type="InterPro" id="IPR000847">
    <property type="entry name" value="LysR_HTH_N"/>
</dbReference>
<evidence type="ECO:0000256" key="2">
    <source>
        <dbReference type="ARBA" id="ARBA00023015"/>
    </source>
</evidence>
<dbReference type="PANTHER" id="PTHR30126">
    <property type="entry name" value="HTH-TYPE TRANSCRIPTIONAL REGULATOR"/>
    <property type="match status" value="1"/>
</dbReference>
<dbReference type="AlphaFoldDB" id="A0A3D9I4Q9"/>
<dbReference type="OrthoDB" id="9778774at2"/>
<feature type="domain" description="HTH lysR-type" evidence="5">
    <location>
        <begin position="2"/>
        <end position="59"/>
    </location>
</feature>
<dbReference type="Gene3D" id="1.10.10.10">
    <property type="entry name" value="Winged helix-like DNA-binding domain superfamily/Winged helix DNA-binding domain"/>
    <property type="match status" value="1"/>
</dbReference>
<dbReference type="CDD" id="cd05466">
    <property type="entry name" value="PBP2_LTTR_substrate"/>
    <property type="match status" value="1"/>
</dbReference>
<comment type="similarity">
    <text evidence="1">Belongs to the LysR transcriptional regulatory family.</text>
</comment>
<gene>
    <name evidence="6" type="ORF">DFP95_11398</name>
</gene>
<dbReference type="GO" id="GO:0000976">
    <property type="term" value="F:transcription cis-regulatory region binding"/>
    <property type="evidence" value="ECO:0007669"/>
    <property type="project" value="TreeGrafter"/>
</dbReference>
<dbReference type="Pfam" id="PF03466">
    <property type="entry name" value="LysR_substrate"/>
    <property type="match status" value="1"/>
</dbReference>
<dbReference type="InterPro" id="IPR005119">
    <property type="entry name" value="LysR_subst-bd"/>
</dbReference>
<evidence type="ECO:0000256" key="3">
    <source>
        <dbReference type="ARBA" id="ARBA00023125"/>
    </source>
</evidence>
<dbReference type="SUPFAM" id="SSF46785">
    <property type="entry name" value="Winged helix' DNA-binding domain"/>
    <property type="match status" value="1"/>
</dbReference>
<keyword evidence="3 6" id="KW-0238">DNA-binding</keyword>
<dbReference type="SUPFAM" id="SSF53850">
    <property type="entry name" value="Periplasmic binding protein-like II"/>
    <property type="match status" value="1"/>
</dbReference>
<dbReference type="PROSITE" id="PS50931">
    <property type="entry name" value="HTH_LYSR"/>
    <property type="match status" value="1"/>
</dbReference>
<reference evidence="6 7" key="1">
    <citation type="submission" date="2018-07" db="EMBL/GenBank/DDBJ databases">
        <title>Genomic Encyclopedia of Type Strains, Phase III (KMG-III): the genomes of soil and plant-associated and newly described type strains.</title>
        <authorList>
            <person name="Whitman W."/>
        </authorList>
    </citation>
    <scope>NUCLEOTIDE SEQUENCE [LARGE SCALE GENOMIC DNA]</scope>
    <source>
        <strain evidence="6 7">CECT 8236</strain>
    </source>
</reference>
<keyword evidence="2" id="KW-0805">Transcription regulation</keyword>
<dbReference type="PRINTS" id="PR00039">
    <property type="entry name" value="HTHLYSR"/>
</dbReference>
<name>A0A3D9I4Q9_9BACL</name>
<dbReference type="RefSeq" id="WP_115994431.1">
    <property type="nucleotide sequence ID" value="NZ_QRDY01000013.1"/>
</dbReference>
<evidence type="ECO:0000313" key="6">
    <source>
        <dbReference type="EMBL" id="RED56625.1"/>
    </source>
</evidence>
<dbReference type="Gene3D" id="3.40.190.290">
    <property type="match status" value="1"/>
</dbReference>
<evidence type="ECO:0000313" key="7">
    <source>
        <dbReference type="Proteomes" id="UP000256869"/>
    </source>
</evidence>
<proteinExistence type="inferred from homology"/>
<evidence type="ECO:0000256" key="4">
    <source>
        <dbReference type="ARBA" id="ARBA00023163"/>
    </source>
</evidence>
<dbReference type="EMBL" id="QRDY01000013">
    <property type="protein sequence ID" value="RED56625.1"/>
    <property type="molecule type" value="Genomic_DNA"/>
</dbReference>
<dbReference type="Pfam" id="PF00126">
    <property type="entry name" value="HTH_1"/>
    <property type="match status" value="1"/>
</dbReference>
<organism evidence="6 7">
    <name type="scientific">Cohnella lupini</name>
    <dbReference type="NCBI Taxonomy" id="1294267"/>
    <lineage>
        <taxon>Bacteria</taxon>
        <taxon>Bacillati</taxon>
        <taxon>Bacillota</taxon>
        <taxon>Bacilli</taxon>
        <taxon>Bacillales</taxon>
        <taxon>Paenibacillaceae</taxon>
        <taxon>Cohnella</taxon>
    </lineage>
</organism>
<keyword evidence="4" id="KW-0804">Transcription</keyword>
<evidence type="ECO:0000259" key="5">
    <source>
        <dbReference type="PROSITE" id="PS50931"/>
    </source>
</evidence>
<evidence type="ECO:0000256" key="1">
    <source>
        <dbReference type="ARBA" id="ARBA00009437"/>
    </source>
</evidence>
<dbReference type="InterPro" id="IPR036388">
    <property type="entry name" value="WH-like_DNA-bd_sf"/>
</dbReference>
<accession>A0A3D9I4Q9</accession>
<dbReference type="Proteomes" id="UP000256869">
    <property type="component" value="Unassembled WGS sequence"/>
</dbReference>
<sequence>MVDFEWYRSFIAIYKHNSVTEAAKTRIMTQPAMSQHLASLEARVGEQLFTRTARKLVPTERGKQLYSHLAPHIESLEEKTMDLNLHLSPTMKMIKIGSTQELFKEKVMPHLSRLDLNTITYFGDADRLLELLKEDCLDIIITTKKFSTPGIEYVRLMEESFVVVAPFETIVPDFKHLKDIELWLSKQKWISYGLELPIIRTYWKEFFKRGPIINPVHVIPSFHLILKAIEADAGMSLLPTYILKHQNVMKPRWKMLYEHMIVHKEILIGFKSKHKHLLVINEFIKSVCEKNEMNRDLIFIQSHNALRQSAIE</sequence>